<evidence type="ECO:0000313" key="4">
    <source>
        <dbReference type="EMBL" id="MEN7551922.1"/>
    </source>
</evidence>
<feature type="repeat" description="NHL" evidence="2">
    <location>
        <begin position="185"/>
        <end position="226"/>
    </location>
</feature>
<dbReference type="AlphaFoldDB" id="A0AAW9S427"/>
<dbReference type="Pfam" id="PF01833">
    <property type="entry name" value="TIG"/>
    <property type="match status" value="1"/>
</dbReference>
<name>A0AAW9S427_9BACT</name>
<sequence>MKLQLNHLYLLALLFAFTSCDEDDLPERNFDPVLMSIEPVRGMAKEVVTIYGRNFSSVKDKNEVNFAGKSATVIEASPTRMQVVAPAGNGETQVEVSVNGTTAGGQTALFTYLEPQKFYKVSTLAGNSDYGLIDGKGIDAYFRNPEGVAMDPDGNLIVVDRTNNSIRKVSQEGEVITLTGNGTKGFVNGTLDQARFNYPWKPAVDQEGNIFVADRDNHVIRKISKDGTVSTYAGNGSSGYKDGSASGAQFYQPIDVAVDQHGVVYVADNINHRIRKITPEGVVSTIAGGEAGYKDGEASVALLQNPSGIAVDKAGNLYVADRKNHRIRKITPEGTVSTVAGNGDQGAEDGPAAAATFNQPYGLDVSADGGMIIVADLNNHKIRMIFGGNVSTVAGSTSGFLDGVGFTARFTSPTDVAISGDWVYVADLGNHRIRKIELK</sequence>
<dbReference type="SUPFAM" id="SSF101898">
    <property type="entry name" value="NHL repeat"/>
    <property type="match status" value="1"/>
</dbReference>
<dbReference type="PROSITE" id="PS51257">
    <property type="entry name" value="PROKAR_LIPOPROTEIN"/>
    <property type="match status" value="1"/>
</dbReference>
<dbReference type="RefSeq" id="WP_346824698.1">
    <property type="nucleotide sequence ID" value="NZ_JBDKWZ010000030.1"/>
</dbReference>
<reference evidence="4 5" key="1">
    <citation type="submission" date="2024-04" db="EMBL/GenBank/DDBJ databases">
        <title>Novel genus in family Flammeovirgaceae.</title>
        <authorList>
            <person name="Nguyen T.H."/>
            <person name="Vuong T.Q."/>
            <person name="Le H."/>
            <person name="Kim S.-G."/>
        </authorList>
    </citation>
    <scope>NUCLEOTIDE SEQUENCE [LARGE SCALE GENOMIC DNA]</scope>
    <source>
        <strain evidence="4 5">JCM 23209</strain>
    </source>
</reference>
<dbReference type="Pfam" id="PF01436">
    <property type="entry name" value="NHL"/>
    <property type="match status" value="5"/>
</dbReference>
<feature type="repeat" description="NHL" evidence="2">
    <location>
        <begin position="142"/>
        <end position="172"/>
    </location>
</feature>
<dbReference type="Gene3D" id="2.60.40.10">
    <property type="entry name" value="Immunoglobulins"/>
    <property type="match status" value="1"/>
</dbReference>
<evidence type="ECO:0000256" key="1">
    <source>
        <dbReference type="ARBA" id="ARBA00022737"/>
    </source>
</evidence>
<dbReference type="InterPro" id="IPR011042">
    <property type="entry name" value="6-blade_b-propeller_TolB-like"/>
</dbReference>
<dbReference type="InterPro" id="IPR013783">
    <property type="entry name" value="Ig-like_fold"/>
</dbReference>
<dbReference type="PROSITE" id="PS51125">
    <property type="entry name" value="NHL"/>
    <property type="match status" value="4"/>
</dbReference>
<dbReference type="Gene3D" id="2.120.10.30">
    <property type="entry name" value="TolB, C-terminal domain"/>
    <property type="match status" value="4"/>
</dbReference>
<dbReference type="SMART" id="SM00429">
    <property type="entry name" value="IPT"/>
    <property type="match status" value="1"/>
</dbReference>
<dbReference type="PANTHER" id="PTHR13833">
    <property type="match status" value="1"/>
</dbReference>
<keyword evidence="1" id="KW-0677">Repeat</keyword>
<dbReference type="SUPFAM" id="SSF81296">
    <property type="entry name" value="E set domains"/>
    <property type="match status" value="1"/>
</dbReference>
<feature type="domain" description="IPT/TIG" evidence="3">
    <location>
        <begin position="31"/>
        <end position="113"/>
    </location>
</feature>
<dbReference type="CDD" id="cd14953">
    <property type="entry name" value="NHL_like_1"/>
    <property type="match status" value="1"/>
</dbReference>
<dbReference type="EMBL" id="JBDKWZ010000030">
    <property type="protein sequence ID" value="MEN7551922.1"/>
    <property type="molecule type" value="Genomic_DNA"/>
</dbReference>
<evidence type="ECO:0000256" key="2">
    <source>
        <dbReference type="PROSITE-ProRule" id="PRU00504"/>
    </source>
</evidence>
<feature type="repeat" description="NHL" evidence="2">
    <location>
        <begin position="303"/>
        <end position="333"/>
    </location>
</feature>
<comment type="caution">
    <text evidence="4">The sequence shown here is derived from an EMBL/GenBank/DDBJ whole genome shotgun (WGS) entry which is preliminary data.</text>
</comment>
<dbReference type="PANTHER" id="PTHR13833:SF71">
    <property type="entry name" value="NHL DOMAIN-CONTAINING PROTEIN"/>
    <property type="match status" value="1"/>
</dbReference>
<dbReference type="CDD" id="cd00603">
    <property type="entry name" value="IPT_PCSR"/>
    <property type="match status" value="1"/>
</dbReference>
<keyword evidence="5" id="KW-1185">Reference proteome</keyword>
<dbReference type="InterPro" id="IPR001258">
    <property type="entry name" value="NHL_repeat"/>
</dbReference>
<gene>
    <name evidence="4" type="ORF">AAG747_28670</name>
</gene>
<dbReference type="InterPro" id="IPR002909">
    <property type="entry name" value="IPT_dom"/>
</dbReference>
<evidence type="ECO:0000313" key="5">
    <source>
        <dbReference type="Proteomes" id="UP001403385"/>
    </source>
</evidence>
<dbReference type="InterPro" id="IPR014756">
    <property type="entry name" value="Ig_E-set"/>
</dbReference>
<organism evidence="4 5">
    <name type="scientific">Rapidithrix thailandica</name>
    <dbReference type="NCBI Taxonomy" id="413964"/>
    <lineage>
        <taxon>Bacteria</taxon>
        <taxon>Pseudomonadati</taxon>
        <taxon>Bacteroidota</taxon>
        <taxon>Cytophagia</taxon>
        <taxon>Cytophagales</taxon>
        <taxon>Flammeovirgaceae</taxon>
        <taxon>Rapidithrix</taxon>
    </lineage>
</organism>
<accession>A0AAW9S427</accession>
<proteinExistence type="predicted"/>
<feature type="repeat" description="NHL" evidence="2">
    <location>
        <begin position="245"/>
        <end position="280"/>
    </location>
</feature>
<protein>
    <submittedName>
        <fullName evidence="4">IPT/TIG domain-containing protein</fullName>
    </submittedName>
</protein>
<evidence type="ECO:0000259" key="3">
    <source>
        <dbReference type="SMART" id="SM00429"/>
    </source>
</evidence>
<dbReference type="Proteomes" id="UP001403385">
    <property type="component" value="Unassembled WGS sequence"/>
</dbReference>